<dbReference type="EMBL" id="AMZY02000009">
    <property type="protein sequence ID" value="EMS33511.1"/>
    <property type="molecule type" value="Genomic_DNA"/>
</dbReference>
<dbReference type="Proteomes" id="UP000010953">
    <property type="component" value="Unassembled WGS sequence"/>
</dbReference>
<comment type="caution">
    <text evidence="1">The sequence shown here is derived from an EMBL/GenBank/DDBJ whole genome shotgun (WGS) entry which is preliminary data.</text>
</comment>
<evidence type="ECO:0000313" key="1">
    <source>
        <dbReference type="EMBL" id="EMS33511.1"/>
    </source>
</evidence>
<sequence>MLVKQYIDRYKLVSLDHYRSSLQFSGKASQSKLKSKSL</sequence>
<gene>
    <name evidence="1" type="ORF">C943_04389</name>
</gene>
<proteinExistence type="predicted"/>
<dbReference type="InParanoid" id="M7Y8K1"/>
<evidence type="ECO:0000313" key="2">
    <source>
        <dbReference type="Proteomes" id="UP000010953"/>
    </source>
</evidence>
<protein>
    <submittedName>
        <fullName evidence="1">Uncharacterized protein</fullName>
    </submittedName>
</protein>
<accession>M7Y8K1</accession>
<name>M7Y8K1_9BACT</name>
<dbReference type="AlphaFoldDB" id="M7Y8K1"/>
<keyword evidence="2" id="KW-1185">Reference proteome</keyword>
<organism evidence="1 2">
    <name type="scientific">Mariniradius saccharolyticus AK6</name>
    <dbReference type="NCBI Taxonomy" id="1239962"/>
    <lineage>
        <taxon>Bacteria</taxon>
        <taxon>Pseudomonadati</taxon>
        <taxon>Bacteroidota</taxon>
        <taxon>Cytophagia</taxon>
        <taxon>Cytophagales</taxon>
        <taxon>Cyclobacteriaceae</taxon>
        <taxon>Mariniradius</taxon>
    </lineage>
</organism>
<reference evidence="1" key="1">
    <citation type="submission" date="2013-01" db="EMBL/GenBank/DDBJ databases">
        <title>Genome assembly of Mariniradius saccharolyticus AK6.</title>
        <authorList>
            <person name="Vaidya B."/>
            <person name="Khatri I."/>
            <person name="Tanuku N.R.S."/>
            <person name="Subramanian S."/>
            <person name="Pinnaka A."/>
        </authorList>
    </citation>
    <scope>NUCLEOTIDE SEQUENCE [LARGE SCALE GENOMIC DNA]</scope>
    <source>
        <strain evidence="1">AK6</strain>
    </source>
</reference>